<dbReference type="EMBL" id="KV453843">
    <property type="protein sequence ID" value="ODV88681.1"/>
    <property type="molecule type" value="Genomic_DNA"/>
</dbReference>
<dbReference type="InterPro" id="IPR010109">
    <property type="entry name" value="Citrate_synthase_euk"/>
</dbReference>
<evidence type="ECO:0000256" key="6">
    <source>
        <dbReference type="PIRSR" id="PIRSR610109-1"/>
    </source>
</evidence>
<keyword evidence="9" id="KW-1185">Reference proteome</keyword>
<keyword evidence="5" id="KW-0496">Mitochondrion</keyword>
<dbReference type="FunFam" id="1.10.230.10:FF:000001">
    <property type="entry name" value="Citrate synthase"/>
    <property type="match status" value="1"/>
</dbReference>
<dbReference type="Proteomes" id="UP000095023">
    <property type="component" value="Unassembled WGS sequence"/>
</dbReference>
<dbReference type="AlphaFoldDB" id="A0A1E4TAC9"/>
<sequence length="455" mass="50547">MYRPIIRQSHVARGVRYASNDLKSALREVIPEKRELFQKIKKEYASKSLGEYTVANLIGGMRGLKAMLWEGSVLDPNEGIRFHGYSIKDCQGMLPKAPEGGEMLPESMLWLLLTGKVPSEQQVRELSAELAQKGQLPEFVEKLLDSLPKTLHPMTQFAIAVSALNHDSKFAKAYERGIPKAEYWEPTFDDCIDLIAKLPKIAAKIYINTYQGGGPVKQDIDLNRDWSFNYARMVGKENESGFVDLLRLYFALHGDHEGGNVSAHTTHLVGSALSDPYLSYSAGLQGLAGPLHGLAAQEVLRFILDMQSKVGNDPSDAKVEEFLWDTLNSGRVIPGYGHAVLRKPDPRFEALMGFADQHPAILNDPVFKLVKQNSTIAPGVLTKHGKTANPHPNVDSSSGVLFHHYGMTETLYYTVTFGVSRSLGPLPQLIWDRVLGLPIERPKSLSMEKIIELTK</sequence>
<evidence type="ECO:0000256" key="2">
    <source>
        <dbReference type="ARBA" id="ARBA00010566"/>
    </source>
</evidence>
<protein>
    <recommendedName>
        <fullName evidence="7">Citrate synthase</fullName>
    </recommendedName>
</protein>
<evidence type="ECO:0000256" key="4">
    <source>
        <dbReference type="ARBA" id="ARBA00022946"/>
    </source>
</evidence>
<dbReference type="Gene3D" id="1.10.580.10">
    <property type="entry name" value="Citrate Synthase, domain 1"/>
    <property type="match status" value="1"/>
</dbReference>
<dbReference type="PROSITE" id="PS00480">
    <property type="entry name" value="CITRATE_SYNTHASE"/>
    <property type="match status" value="1"/>
</dbReference>
<dbReference type="InterPro" id="IPR019810">
    <property type="entry name" value="Citrate_synthase_AS"/>
</dbReference>
<dbReference type="GO" id="GO:0050440">
    <property type="term" value="F:2-methylcitrate synthase activity"/>
    <property type="evidence" value="ECO:0007669"/>
    <property type="project" value="EnsemblFungi"/>
</dbReference>
<dbReference type="PRINTS" id="PR00143">
    <property type="entry name" value="CITRTSNTHASE"/>
</dbReference>
<dbReference type="InterPro" id="IPR016142">
    <property type="entry name" value="Citrate_synth-like_lrg_a-sub"/>
</dbReference>
<dbReference type="GO" id="GO:0006101">
    <property type="term" value="P:citrate metabolic process"/>
    <property type="evidence" value="ECO:0007669"/>
    <property type="project" value="InterPro"/>
</dbReference>
<evidence type="ECO:0000256" key="5">
    <source>
        <dbReference type="ARBA" id="ARBA00023128"/>
    </source>
</evidence>
<dbReference type="GO" id="GO:0036440">
    <property type="term" value="F:citrate synthase activity"/>
    <property type="evidence" value="ECO:0007669"/>
    <property type="project" value="EnsemblFungi"/>
</dbReference>
<dbReference type="InterPro" id="IPR002020">
    <property type="entry name" value="Citrate_synthase"/>
</dbReference>
<dbReference type="Gene3D" id="1.10.230.10">
    <property type="entry name" value="Cytochrome P450-Terp, domain 2"/>
    <property type="match status" value="1"/>
</dbReference>
<dbReference type="PANTHER" id="PTHR11739:SF15">
    <property type="entry name" value="CITRATE SYNTHASE 3, MITOCHONDRIAL"/>
    <property type="match status" value="1"/>
</dbReference>
<gene>
    <name evidence="8" type="ORF">CANCADRAFT_3329</name>
</gene>
<reference evidence="9" key="1">
    <citation type="submission" date="2016-02" db="EMBL/GenBank/DDBJ databases">
        <title>Comparative genomics of biotechnologically important yeasts.</title>
        <authorList>
            <consortium name="DOE Joint Genome Institute"/>
            <person name="Riley R."/>
            <person name="Haridas S."/>
            <person name="Wolfe K.H."/>
            <person name="Lopes M.R."/>
            <person name="Hittinger C.T."/>
            <person name="Goker M."/>
            <person name="Salamov A."/>
            <person name="Wisecaver J."/>
            <person name="Long T.M."/>
            <person name="Aerts A.L."/>
            <person name="Barry K."/>
            <person name="Choi C."/>
            <person name="Clum A."/>
            <person name="Coughlan A.Y."/>
            <person name="Deshpande S."/>
            <person name="Douglass A.P."/>
            <person name="Hanson S.J."/>
            <person name="Klenk H.-P."/>
            <person name="Labutti K."/>
            <person name="Lapidus A."/>
            <person name="Lindquist E."/>
            <person name="Lipzen A."/>
            <person name="Meier-Kolthoff J.P."/>
            <person name="Ohm R.A."/>
            <person name="Otillar R.P."/>
            <person name="Pangilinan J."/>
            <person name="Peng Y."/>
            <person name="Rokas A."/>
            <person name="Rosa C.A."/>
            <person name="Scheuner C."/>
            <person name="Sibirny A.A."/>
            <person name="Slot J.C."/>
            <person name="Stielow J.B."/>
            <person name="Sun H."/>
            <person name="Kurtzman C.P."/>
            <person name="Blackwell M."/>
            <person name="Jeffries T.W."/>
            <person name="Grigoriev I.V."/>
        </authorList>
    </citation>
    <scope>NUCLEOTIDE SEQUENCE [LARGE SCALE GENOMIC DNA]</scope>
    <source>
        <strain evidence="9">NRRL Y-17796</strain>
    </source>
</reference>
<dbReference type="InterPro" id="IPR016143">
    <property type="entry name" value="Citrate_synth-like_sm_a-sub"/>
</dbReference>
<evidence type="ECO:0000256" key="1">
    <source>
        <dbReference type="ARBA" id="ARBA00004173"/>
    </source>
</evidence>
<keyword evidence="3 7" id="KW-0808">Transferase</keyword>
<comment type="subcellular location">
    <subcellularLocation>
        <location evidence="1">Mitochondrion</location>
    </subcellularLocation>
</comment>
<feature type="active site" evidence="6">
    <location>
        <position position="338"/>
    </location>
</feature>
<dbReference type="NCBIfam" id="TIGR01793">
    <property type="entry name" value="cit_synth_euk"/>
    <property type="match status" value="1"/>
</dbReference>
<dbReference type="SUPFAM" id="SSF48256">
    <property type="entry name" value="Citrate synthase"/>
    <property type="match status" value="1"/>
</dbReference>
<evidence type="ECO:0000313" key="9">
    <source>
        <dbReference type="Proteomes" id="UP000095023"/>
    </source>
</evidence>
<keyword evidence="4" id="KW-0809">Transit peptide</keyword>
<proteinExistence type="inferred from homology"/>
<feature type="active site" evidence="6">
    <location>
        <position position="292"/>
    </location>
</feature>
<feature type="active site" evidence="6">
    <location>
        <position position="395"/>
    </location>
</feature>
<comment type="similarity">
    <text evidence="2 7">Belongs to the citrate synthase family.</text>
</comment>
<dbReference type="OrthoDB" id="8017587at2759"/>
<dbReference type="GO" id="GO:0005759">
    <property type="term" value="C:mitochondrial matrix"/>
    <property type="evidence" value="ECO:0007669"/>
    <property type="project" value="TreeGrafter"/>
</dbReference>
<organism evidence="8 9">
    <name type="scientific">Tortispora caseinolytica NRRL Y-17796</name>
    <dbReference type="NCBI Taxonomy" id="767744"/>
    <lineage>
        <taxon>Eukaryota</taxon>
        <taxon>Fungi</taxon>
        <taxon>Dikarya</taxon>
        <taxon>Ascomycota</taxon>
        <taxon>Saccharomycotina</taxon>
        <taxon>Trigonopsidomycetes</taxon>
        <taxon>Trigonopsidales</taxon>
        <taxon>Trigonopsidaceae</taxon>
        <taxon>Tortispora</taxon>
    </lineage>
</organism>
<dbReference type="Pfam" id="PF00285">
    <property type="entry name" value="Citrate_synt"/>
    <property type="match status" value="1"/>
</dbReference>
<dbReference type="FunFam" id="1.10.580.10:FF:000001">
    <property type="entry name" value="Citrate synthase"/>
    <property type="match status" value="1"/>
</dbReference>
<evidence type="ECO:0000256" key="3">
    <source>
        <dbReference type="ARBA" id="ARBA00022679"/>
    </source>
</evidence>
<evidence type="ECO:0000313" key="8">
    <source>
        <dbReference type="EMBL" id="ODV88681.1"/>
    </source>
</evidence>
<accession>A0A1E4TAC9</accession>
<dbReference type="GO" id="GO:0006099">
    <property type="term" value="P:tricarboxylic acid cycle"/>
    <property type="evidence" value="ECO:0007669"/>
    <property type="project" value="EnsemblFungi"/>
</dbReference>
<evidence type="ECO:0000256" key="7">
    <source>
        <dbReference type="RuleBase" id="RU000441"/>
    </source>
</evidence>
<dbReference type="NCBIfam" id="NF007128">
    <property type="entry name" value="PRK09569.1"/>
    <property type="match status" value="1"/>
</dbReference>
<dbReference type="InterPro" id="IPR036969">
    <property type="entry name" value="Citrate_synthase_sf"/>
</dbReference>
<dbReference type="GO" id="GO:0019629">
    <property type="term" value="P:propionate catabolic process, 2-methylcitrate cycle"/>
    <property type="evidence" value="ECO:0007669"/>
    <property type="project" value="EnsemblFungi"/>
</dbReference>
<dbReference type="GO" id="GO:0005975">
    <property type="term" value="P:carbohydrate metabolic process"/>
    <property type="evidence" value="ECO:0007669"/>
    <property type="project" value="TreeGrafter"/>
</dbReference>
<name>A0A1E4TAC9_9ASCO</name>
<dbReference type="PANTHER" id="PTHR11739">
    <property type="entry name" value="CITRATE SYNTHASE"/>
    <property type="match status" value="1"/>
</dbReference>